<dbReference type="RefSeq" id="WP_278468431.1">
    <property type="nucleotide sequence ID" value="NZ_JAGZMU010000008.1"/>
</dbReference>
<proteinExistence type="predicted"/>
<organism evidence="1 2">
    <name type="scientific">Veillonella parvula</name>
    <name type="common">Staphylococcus parvulus</name>
    <dbReference type="NCBI Taxonomy" id="29466"/>
    <lineage>
        <taxon>Bacteria</taxon>
        <taxon>Bacillati</taxon>
        <taxon>Bacillota</taxon>
        <taxon>Negativicutes</taxon>
        <taxon>Veillonellales</taxon>
        <taxon>Veillonellaceae</taxon>
        <taxon>Veillonella</taxon>
    </lineage>
</organism>
<reference evidence="1" key="1">
    <citation type="submission" date="2021-02" db="EMBL/GenBank/DDBJ databases">
        <title>Infant gut strain persistence is associated with maternal origin, phylogeny, and functional potential including surface adhesion and iron acquisition.</title>
        <authorList>
            <person name="Lou Y.C."/>
        </authorList>
    </citation>
    <scope>NUCLEOTIDE SEQUENCE</scope>
    <source>
        <strain evidence="1">L3_108_031G1_dasL3_108_031G1_concoct_20</strain>
    </source>
</reference>
<evidence type="ECO:0000313" key="1">
    <source>
        <dbReference type="EMBL" id="MBS4894006.1"/>
    </source>
</evidence>
<name>A0A942WNS6_VEIPA</name>
<accession>A0A942WNS6</accession>
<evidence type="ECO:0000313" key="2">
    <source>
        <dbReference type="Proteomes" id="UP000778864"/>
    </source>
</evidence>
<gene>
    <name evidence="1" type="ORF">KHZ90_09585</name>
</gene>
<dbReference type="Proteomes" id="UP000778864">
    <property type="component" value="Unassembled WGS sequence"/>
</dbReference>
<comment type="caution">
    <text evidence="1">The sequence shown here is derived from an EMBL/GenBank/DDBJ whole genome shotgun (WGS) entry which is preliminary data.</text>
</comment>
<dbReference type="AlphaFoldDB" id="A0A942WNS6"/>
<sequence>MSNIRFFEATTWCKDTYATKMNKEDFKKWLEEEEYYYDKIEEVSQDKLVLSGVFDDDDETIKNRLKKYEYECEEGDFITIDEYVYKMISYKEFLDYCVKNNYKFENPTLIASDSGIV</sequence>
<protein>
    <submittedName>
        <fullName evidence="1">Uncharacterized protein</fullName>
    </submittedName>
</protein>
<dbReference type="EMBL" id="JAGZMU010000008">
    <property type="protein sequence ID" value="MBS4894006.1"/>
    <property type="molecule type" value="Genomic_DNA"/>
</dbReference>